<evidence type="ECO:0000313" key="1">
    <source>
        <dbReference type="EMBL" id="MEW9267796.1"/>
    </source>
</evidence>
<dbReference type="EMBL" id="JBFNQN010000024">
    <property type="protein sequence ID" value="MEW9267796.1"/>
    <property type="molecule type" value="Genomic_DNA"/>
</dbReference>
<proteinExistence type="predicted"/>
<keyword evidence="2" id="KW-1185">Reference proteome</keyword>
<reference evidence="1 2" key="1">
    <citation type="submission" date="2024-07" db="EMBL/GenBank/DDBJ databases">
        <authorList>
            <person name="Thanompreechachai J."/>
            <person name="Duangmal K."/>
        </authorList>
    </citation>
    <scope>NUCLEOTIDE SEQUENCE [LARGE SCALE GENOMIC DNA]</scope>
    <source>
        <strain evidence="1 2">KCTC 19886</strain>
    </source>
</reference>
<name>A0ABV3PDT7_9ACTN</name>
<dbReference type="RefSeq" id="WP_367641286.1">
    <property type="nucleotide sequence ID" value="NZ_JBFNQN010000024.1"/>
</dbReference>
<evidence type="ECO:0000313" key="2">
    <source>
        <dbReference type="Proteomes" id="UP001555826"/>
    </source>
</evidence>
<comment type="caution">
    <text evidence="1">The sequence shown here is derived from an EMBL/GenBank/DDBJ whole genome shotgun (WGS) entry which is preliminary data.</text>
</comment>
<sequence>MQIPKDQILSLLKGQGDDAKAQQAESELPDTVDTDEHAGLLSKLGLNPAELIAKLGGGAGGGIAGKLGL</sequence>
<organism evidence="1 2">
    <name type="scientific">Kineococcus endophyticus</name>
    <dbReference type="NCBI Taxonomy" id="1181883"/>
    <lineage>
        <taxon>Bacteria</taxon>
        <taxon>Bacillati</taxon>
        <taxon>Actinomycetota</taxon>
        <taxon>Actinomycetes</taxon>
        <taxon>Kineosporiales</taxon>
        <taxon>Kineosporiaceae</taxon>
        <taxon>Kineococcus</taxon>
    </lineage>
</organism>
<dbReference type="Proteomes" id="UP001555826">
    <property type="component" value="Unassembled WGS sequence"/>
</dbReference>
<gene>
    <name evidence="1" type="ORF">AB1207_23895</name>
</gene>
<accession>A0ABV3PDT7</accession>
<protein>
    <submittedName>
        <fullName evidence="1">Uncharacterized protein</fullName>
    </submittedName>
</protein>